<feature type="domain" description="Dynein heavy chain linker" evidence="2">
    <location>
        <begin position="995"/>
        <end position="1428"/>
    </location>
</feature>
<dbReference type="EMBL" id="JAACNO010002282">
    <property type="protein sequence ID" value="KAF4134495.1"/>
    <property type="molecule type" value="Genomic_DNA"/>
</dbReference>
<dbReference type="Gene3D" id="3.40.50.300">
    <property type="entry name" value="P-loop containing nucleotide triphosphate hydrolases"/>
    <property type="match status" value="5"/>
</dbReference>
<dbReference type="FunFam" id="1.20.58.1120:FF:000056">
    <property type="match status" value="1"/>
</dbReference>
<dbReference type="GO" id="GO:0008569">
    <property type="term" value="F:minus-end-directed microtubule motor activity"/>
    <property type="evidence" value="ECO:0007669"/>
    <property type="project" value="TreeGrafter"/>
</dbReference>
<reference evidence="5" key="1">
    <citation type="submission" date="2020-03" db="EMBL/GenBank/DDBJ databases">
        <title>Hybrid Assembly of Korean Phytophthora infestans isolates.</title>
        <authorList>
            <person name="Prokchorchik M."/>
            <person name="Lee Y."/>
            <person name="Seo J."/>
            <person name="Cho J.-H."/>
            <person name="Park Y.-E."/>
            <person name="Jang D.-C."/>
            <person name="Im J.-S."/>
            <person name="Choi J.-G."/>
            <person name="Park H.-J."/>
            <person name="Lee G.-B."/>
            <person name="Lee Y.-G."/>
            <person name="Hong S.-Y."/>
            <person name="Cho K."/>
            <person name="Sohn K.H."/>
        </authorList>
    </citation>
    <scope>NUCLEOTIDE SEQUENCE</scope>
    <source>
        <strain evidence="5">KR_2_A2</strain>
    </source>
</reference>
<dbReference type="InterPro" id="IPR035699">
    <property type="entry name" value="AAA_6"/>
</dbReference>
<feature type="region of interest" description="Disordered" evidence="1">
    <location>
        <begin position="253"/>
        <end position="272"/>
    </location>
</feature>
<dbReference type="Pfam" id="PF12775">
    <property type="entry name" value="AAA_7"/>
    <property type="match status" value="1"/>
</dbReference>
<accession>A0A8S9U0B1</accession>
<feature type="region of interest" description="Disordered" evidence="1">
    <location>
        <begin position="1"/>
        <end position="25"/>
    </location>
</feature>
<feature type="region of interest" description="Disordered" evidence="1">
    <location>
        <begin position="44"/>
        <end position="87"/>
    </location>
</feature>
<dbReference type="Pfam" id="PF08393">
    <property type="entry name" value="DHC_N2"/>
    <property type="match status" value="1"/>
</dbReference>
<dbReference type="InterPro" id="IPR027417">
    <property type="entry name" value="P-loop_NTPase"/>
</dbReference>
<dbReference type="Gene3D" id="1.20.58.1120">
    <property type="match status" value="1"/>
</dbReference>
<dbReference type="PANTHER" id="PTHR10676:SF401">
    <property type="entry name" value="DYNEIN HEAVY CHAIN LINKER DOMAIN-CONTAINING PROTEIN"/>
    <property type="match status" value="1"/>
</dbReference>
<dbReference type="InterPro" id="IPR013602">
    <property type="entry name" value="Dynein_heavy_linker"/>
</dbReference>
<dbReference type="GO" id="GO:0060294">
    <property type="term" value="P:cilium movement involved in cell motility"/>
    <property type="evidence" value="ECO:0007669"/>
    <property type="project" value="TreeGrafter"/>
</dbReference>
<evidence type="ECO:0000259" key="2">
    <source>
        <dbReference type="Pfam" id="PF08393"/>
    </source>
</evidence>
<feature type="domain" description="Dynein heavy chain hydrolytic ATP-binding dynein motor region" evidence="3">
    <location>
        <begin position="1640"/>
        <end position="1916"/>
    </location>
</feature>
<name>A0A8S9U0B1_PHYIN</name>
<dbReference type="Gene3D" id="1.10.287.2620">
    <property type="match status" value="1"/>
</dbReference>
<feature type="compositionally biased region" description="Basic and acidic residues" evidence="1">
    <location>
        <begin position="44"/>
        <end position="53"/>
    </location>
</feature>
<dbReference type="GO" id="GO:0005524">
    <property type="term" value="F:ATP binding"/>
    <property type="evidence" value="ECO:0007669"/>
    <property type="project" value="InterPro"/>
</dbReference>
<evidence type="ECO:0000256" key="1">
    <source>
        <dbReference type="SAM" id="MobiDB-lite"/>
    </source>
</evidence>
<evidence type="ECO:0000313" key="6">
    <source>
        <dbReference type="Proteomes" id="UP000704712"/>
    </source>
</evidence>
<dbReference type="PANTHER" id="PTHR10676">
    <property type="entry name" value="DYNEIN HEAVY CHAIN FAMILY PROTEIN"/>
    <property type="match status" value="1"/>
</dbReference>
<feature type="domain" description="Dynein heavy chain coiled coil stalk" evidence="4">
    <location>
        <begin position="3221"/>
        <end position="3421"/>
    </location>
</feature>
<comment type="caution">
    <text evidence="5">The sequence shown here is derived from an EMBL/GenBank/DDBJ whole genome shotgun (WGS) entry which is preliminary data.</text>
</comment>
<proteinExistence type="predicted"/>
<evidence type="ECO:0000259" key="4">
    <source>
        <dbReference type="Pfam" id="PF12777"/>
    </source>
</evidence>
<dbReference type="InterPro" id="IPR042228">
    <property type="entry name" value="Dynein_linker_3"/>
</dbReference>
<dbReference type="Pfam" id="PF12774">
    <property type="entry name" value="AAA_6"/>
    <property type="match status" value="1"/>
</dbReference>
<feature type="compositionally biased region" description="Low complexity" evidence="1">
    <location>
        <begin position="15"/>
        <end position="25"/>
    </location>
</feature>
<feature type="compositionally biased region" description="Polar residues" evidence="1">
    <location>
        <begin position="262"/>
        <end position="272"/>
    </location>
</feature>
<dbReference type="GO" id="GO:0045505">
    <property type="term" value="F:dynein intermediate chain binding"/>
    <property type="evidence" value="ECO:0007669"/>
    <property type="project" value="InterPro"/>
</dbReference>
<dbReference type="InterPro" id="IPR026983">
    <property type="entry name" value="DHC"/>
</dbReference>
<protein>
    <submittedName>
        <fullName evidence="5">Microtubule-binding stalk of dynein motor domain-containing protein</fullName>
    </submittedName>
</protein>
<gene>
    <name evidence="5" type="ORF">GN958_ATG16329</name>
</gene>
<dbReference type="GO" id="GO:0097729">
    <property type="term" value="C:9+2 motile cilium"/>
    <property type="evidence" value="ECO:0007669"/>
    <property type="project" value="TreeGrafter"/>
</dbReference>
<dbReference type="Gene3D" id="1.20.920.20">
    <property type="match status" value="1"/>
</dbReference>
<dbReference type="InterPro" id="IPR024743">
    <property type="entry name" value="Dynein_HC_stalk"/>
</dbReference>
<organism evidence="5 6">
    <name type="scientific">Phytophthora infestans</name>
    <name type="common">Potato late blight agent</name>
    <name type="synonym">Botrytis infestans</name>
    <dbReference type="NCBI Taxonomy" id="4787"/>
    <lineage>
        <taxon>Eukaryota</taxon>
        <taxon>Sar</taxon>
        <taxon>Stramenopiles</taxon>
        <taxon>Oomycota</taxon>
        <taxon>Peronosporomycetes</taxon>
        <taxon>Peronosporales</taxon>
        <taxon>Peronosporaceae</taxon>
        <taxon>Phytophthora</taxon>
    </lineage>
</organism>
<dbReference type="GO" id="GO:0030286">
    <property type="term" value="C:dynein complex"/>
    <property type="evidence" value="ECO:0007669"/>
    <property type="project" value="InterPro"/>
</dbReference>
<evidence type="ECO:0000313" key="5">
    <source>
        <dbReference type="EMBL" id="KAF4134495.1"/>
    </source>
</evidence>
<dbReference type="InterPro" id="IPR042222">
    <property type="entry name" value="Dynein_2_N"/>
</dbReference>
<dbReference type="Proteomes" id="UP000704712">
    <property type="component" value="Unassembled WGS sequence"/>
</dbReference>
<evidence type="ECO:0000259" key="3">
    <source>
        <dbReference type="Pfam" id="PF12774"/>
    </source>
</evidence>
<sequence length="3789" mass="426286">MDERLKSRRGSVICSPPSARSSTFSSIATGTALRTREKARLELLKASDHEKAANHVPLDESSTGMDANSHDRLNFSSDTGGGDEEVAPRNMLEHSSMYVDEDELRELRRRPPVAFEVRNAATKEGELQVAVGTTETTISRPKRGQSWHSPVHVPLFHRKLVQPPEIFRKDPPFRPIAPLAPKKRRWRDKAGILSGRAAHNLTKLTPMTIPAPEARDQLSDQAFVKKLREKNKELLDRLVQRFATLRRVSDEGQEGHEYTFGSPKSRTDNNAPATKLSGFEDAILFFLHVKHKHDVLYFKRKTARGGKNAEHTKLSLGLSSAPASTGKYMPYDLERIDEMPRSGAGDYFMMTSSSLVHHTNNNDNDVSGEVIPLSQWIMESKTFSLLLAGIPLFQKFLVRKTFMGWVRAIRMTIYRDNCKRVAQCLPFARHSFVRSILQSSRTLRDIQKIRSLTLPTTRPAVGLVTVQEHQKEHLAMAEMSLIDAKEKLLSLMEETVQKIYDELNPPTNLDSAEAAASVRSKKTNAKWKSVPIAAMRQRKAALRRQKDAATHDISLLETYIRVMDYMFTESLYLMLIGCIRHLRDQLSAEESLGTLCAAVTIVGDSLDLTPSFEQTKHIFLDGITRLTRLVSNFHFTKNAATWSNNRGTGLLAVVVESFESSDLFSSEFDLQSVVRKDPKIDRVTKELVSELALWFDRAAQQMLAFESLRVISVEVQSAQMQRGDDQTAGYVQPFLTRLIGVSGGELSRFLKSISHRLNVLDRSQHACQKVQSSWKVGFLEIQCRDSIAKILELISQERNSLLGKLHALASEGVAECVSALQRATVLLEDRPQLIEFFCEQMKQVRLLKEGEKQLNQNIRNVDETVRALKRFAPSLGSDVSPQHNVMHQFVSKYTALTQSHAKFAAKVLPNITYQVNSALQKYSSRCQNLLKMYDEFSTMEEQEDMEKNVGGFQEAIRELSGIEKATKLYQEYQKMVGLKVVEIPSLAEAMAKWGEVRELVNFTLQWLAAIDSMENGIFSEQNWESHADKVHSFLPIIRELQSRERAGFATKLLVNIHQAVIDYLRKLSLVKEMAQPWVKIHHWKEILKLMNILNYVSSIGVLLTDGYTATLGFLRSRDLWRYELQIREITQKAQHDAVTEKKLNEMKCRLEDAVLPIIRVLDSYELDLPRAIHLLGSFEDDLLTIQSLAQVTASSSLQLQLVQWRDEARHCEEVLDRWIAIQRSRTKLSLLFSLRDVQQSVTDASFEFQAIDRKWRGMMHSAKGTASLSICLREVVTIGFLVGAQASHAKLWLQLGTYLDEKRKYFPRFSFLSDHDLFQLIIYARDPQHLARMVSKCFRGIDSLRLRRTTIDLPVVNSSASLGSGSNIEISEEKTKDDVPVSNLQAGVDIDAIYGTAVGEELPIKALRVSASPQFWLKELDERVRVAMIEAVHGAMNGSIVSLFEDNLESLVKPRSSALKKRLEPRADTGRSGNKLLYTTESDAQITAVDGRAWQDYPLQVVILCVHILVTHELTPLVRLDRSGGAWQRFWQQFQQKKSNLSEHIARRTSSPRELWVASSILTQLLNKSQEIRELYEDQPVAIVGQSVEAAADQTESDVSTHHFNCATGDSFSWTKLPRYHYDPFEQKCIIHHSQKTYQYEYSFIGSYTCPVLSPLCNRTVLAMSSALSLEHGLLVHSSSSGGGTRKRTLVRDLAAMAGRECIEFDYSNGLTLTHFKRILRGALQSNSMWLLFSGVEVSSALKVFAHEMNQIVDALRARQSSLVLDGSPVDITNNELAVVVTCSLDYQLSHHQQVLVHLSSCFAPVSCPSVHSEFIVEALLLANGLKDWKQLSERLEALFCLLMDDSAPYIKDLSLHKLTLAFAIVRNATLRLDTNPWQAAEKSLVAALWDEIHSRVLPERRLAFLKCIRTVFPHAVDLEINAFGMLALRTPTRNSATVSSDLWENSAADEDAALPSSESDEEDENHELKLVKLRIETAISSRRLSASEFYVRKLLELHQIVSKKVFVVVVGRGICGKSTAINVLSSVFAGKVSSSESALFGDPDRKLRTVRVYTEAFNLKDVYGEATGDSTWEDGFFIHFFRQNCVDVSIDNVDTLETGGDPALSPRPMRRKSLFVPEDTAAKCSLAPASWIVFDGVRDAPTLLEPLRGLLKTSPKETKKMTLPNGDQLECTHEKLRIFCEVESLEHWSPTCLSRCGLVYMQTEHMVPYTVLIKSWLQQQQPKRNRSSLAHLTRFLEPTSEFVVKLMRTHLPSILGVFKRYFPSFLECSVTHGVANMLQVLTPFVAEIAKGVVEDDAEWMADAGVAVAYAATISLGAILPRRARMEFHLAATKIAPHLQKEHPIFTFDCSATLFDVGLRFQDHRAVLFLWRTSLLESGKPTTRRSSFAYQSEFPRRTSAVLKARGRIVTSQDTEDSDGDDEIVGDTSAITSPLSVIYVPTAATVSCSAWLKMIGLAKANAFVVGESGVGKTLVMENCLRQLGQKERVSATAVQVNYTTTGFDIQRAIESGMTGKLKGAHCPGVGKRSLVLLLENVNLDTQGSSMQVNGPCSAMIRQVLDGKGSFIKSTKEYVEFRDLAVWCSFSLSKLGYPGVPTRLLRHFHLMWLPDQTDHIFAQVAPMFTSYFRRRYESSFGELTSVVYRLQQFPIQMFKRGRKLWKPSAVTPHLLFSVGSVLSVFLSIMNASLSRVPADPATEFELLTLYLTLQLHRNRFLEQENRNELQAAAFRIAKKLGFSSQSLAFLRSPEEFFFADCGDTDGITRINAKTLAAFFVAGEERFHWNRKTSLKAECCASGPESGDLSPRKSRSKGIRPDNHFPTPGIVPKSPNIVNDKAVVRRSSLTNLALKSGLPGEKVATCLSFYQLQNTLDVYSFLQSGARHLLLSGSDTADRRSTTMVACGTLSFRLREISAELQISVFIEHVKSIVLDAGLKATQTVLYVEYEDLDAEEVALLVYLIRQDDLPSHVYSSADKVKLHALGHQPKGRPTCPPANRASFLRGVTSEKEKLNVGSKKSAQSPAHLQTIFRENVRRSLYVVLSVGCKRKLLEFMTQQPCVYYRFVSKTFPPWQDASAKEICNNALQEWELLCEESEISISNLRDMVLTIHQTAENFKDDGFDQRLPSMASRARRFGAVATRLDEMLRVFKILFAFHYKKLDKQRQDLRKVLSFLTKRLTQTNVRVAKEETSEIAQSDASQAVVDFAAQLSAQESVEKEARRLFLLDEERCAKIQGEIEMKRASIQRELSKTLPDVQEATEALSQINKYHIVEMKSFTNPPQLVRLAMQAVCVLLDVPPTWSEALRILADIRFLDRLRNFDKDRIDPSLMDRVRFYVNHPDFSMENMRRASLASTTLCKWVLALVRYFEAMKRVAPTQQLLEEIEQSYHVVVQRAEAEKRKLVDIEIHLSELRVLHAVKTQREAELQRTQETRQRFKSSVTSFGQVIKRWHDVTKERLESVEKRRENLLLDCVFVATLITFGAEKSHGNRDKLVSQCQEAIRANLSSYAMAVGIPTMILELSGEGLASPLQKSLGDMMGEEEEDEAFATSLFLMDQIQQVCFKIPFLVDPLDRGASWIKQAYSNSTPSKGSSSFAGYIVVDASDPLFLRAIKTCVAQGPPSMVLVKNASEGDEAIVEAALELIVLLKKKGTCAVYFAAKSLDKAATWLPKTWSHFAVVDFTQDPDNSSESVHNEIESLKSKLSIEKAKEEILFTSFLTNICAASDEAAQASTAGLNSTSISILSAWISSGSGHHGFYNEDSIERISAQLDDYMAVRHARMQLQQDLKSARALQV</sequence>
<dbReference type="Gene3D" id="1.20.140.100">
    <property type="entry name" value="Dynein heavy chain, N-terminal domain 2"/>
    <property type="match status" value="1"/>
</dbReference>
<dbReference type="Pfam" id="PF12777">
    <property type="entry name" value="MT"/>
    <property type="match status" value="1"/>
</dbReference>
<dbReference type="Gene3D" id="3.20.180.20">
    <property type="entry name" value="Dynein heavy chain, N-terminal domain 2"/>
    <property type="match status" value="1"/>
</dbReference>
<dbReference type="GO" id="GO:0051959">
    <property type="term" value="F:dynein light intermediate chain binding"/>
    <property type="evidence" value="ECO:0007669"/>
    <property type="project" value="InterPro"/>
</dbReference>
<feature type="region of interest" description="Disordered" evidence="1">
    <location>
        <begin position="2792"/>
        <end position="2824"/>
    </location>
</feature>